<proteinExistence type="predicted"/>
<dbReference type="SUPFAM" id="SSF159888">
    <property type="entry name" value="YdhG-like"/>
    <property type="match status" value="1"/>
</dbReference>
<dbReference type="Proteomes" id="UP000441586">
    <property type="component" value="Unassembled WGS sequence"/>
</dbReference>
<accession>A0A6A4RP01</accession>
<reference evidence="1 2" key="1">
    <citation type="submission" date="2019-12" db="EMBL/GenBank/DDBJ databases">
        <authorList>
            <person name="Zhang Y.-J."/>
        </authorList>
    </citation>
    <scope>NUCLEOTIDE SEQUENCE [LARGE SCALE GENOMIC DNA]</scope>
    <source>
        <strain evidence="1 2">H18S-6</strain>
    </source>
</reference>
<organism evidence="1 2">
    <name type="scientific">Parasedimentitalea maritima</name>
    <dbReference type="NCBI Taxonomy" id="2578117"/>
    <lineage>
        <taxon>Bacteria</taxon>
        <taxon>Pseudomonadati</taxon>
        <taxon>Pseudomonadota</taxon>
        <taxon>Alphaproteobacteria</taxon>
        <taxon>Rhodobacterales</taxon>
        <taxon>Paracoccaceae</taxon>
        <taxon>Parasedimentitalea</taxon>
    </lineage>
</organism>
<gene>
    <name evidence="1" type="ORF">GP644_00110</name>
</gene>
<sequence>MKYPFPSAKIEDAFDLGDTEARQGLLALRDLIFETATDLPEAGRIEEALRWGQPAYLTPETKSGSTIRLGVPKGARFGLFVHCQSRLIPEYLTTFPAWDRVEGTRAILFDHASEIESLRHGWLIKRALTYHLRPTAKG</sequence>
<dbReference type="RefSeq" id="WP_158976103.1">
    <property type="nucleotide sequence ID" value="NZ_WSFO01000001.1"/>
</dbReference>
<evidence type="ECO:0000313" key="2">
    <source>
        <dbReference type="Proteomes" id="UP000441586"/>
    </source>
</evidence>
<evidence type="ECO:0000313" key="1">
    <source>
        <dbReference type="EMBL" id="KAE9632222.1"/>
    </source>
</evidence>
<dbReference type="AlphaFoldDB" id="A0A6A4RP01"/>
<comment type="caution">
    <text evidence="1">The sequence shown here is derived from an EMBL/GenBank/DDBJ whole genome shotgun (WGS) entry which is preliminary data.</text>
</comment>
<protein>
    <submittedName>
        <fullName evidence="1">DUF1801 domain-containing protein</fullName>
    </submittedName>
</protein>
<name>A0A6A4RP01_9RHOB</name>
<dbReference type="EMBL" id="WSFO01000001">
    <property type="protein sequence ID" value="KAE9632222.1"/>
    <property type="molecule type" value="Genomic_DNA"/>
</dbReference>